<evidence type="ECO:0000259" key="3">
    <source>
        <dbReference type="PROSITE" id="PS50113"/>
    </source>
</evidence>
<dbReference type="SMART" id="SM00267">
    <property type="entry name" value="GGDEF"/>
    <property type="match status" value="1"/>
</dbReference>
<evidence type="ECO:0000313" key="6">
    <source>
        <dbReference type="Proteomes" id="UP001221208"/>
    </source>
</evidence>
<feature type="domain" description="PAS" evidence="2">
    <location>
        <begin position="716"/>
        <end position="786"/>
    </location>
</feature>
<keyword evidence="1" id="KW-0812">Transmembrane</keyword>
<evidence type="ECO:0000259" key="4">
    <source>
        <dbReference type="PROSITE" id="PS50887"/>
    </source>
</evidence>
<dbReference type="GO" id="GO:0052621">
    <property type="term" value="F:diguanylate cyclase activity"/>
    <property type="evidence" value="ECO:0007669"/>
    <property type="project" value="UniProtKB-EC"/>
</dbReference>
<keyword evidence="1" id="KW-0472">Membrane</keyword>
<dbReference type="InterPro" id="IPR013656">
    <property type="entry name" value="PAS_4"/>
</dbReference>
<accession>A0ABT5K0N0</accession>
<dbReference type="InterPro" id="IPR000014">
    <property type="entry name" value="PAS"/>
</dbReference>
<organism evidence="5 6">
    <name type="scientific">Janthinobacterium fluminis</name>
    <dbReference type="NCBI Taxonomy" id="2987524"/>
    <lineage>
        <taxon>Bacteria</taxon>
        <taxon>Pseudomonadati</taxon>
        <taxon>Pseudomonadota</taxon>
        <taxon>Betaproteobacteria</taxon>
        <taxon>Burkholderiales</taxon>
        <taxon>Oxalobacteraceae</taxon>
        <taxon>Janthinobacterium</taxon>
    </lineage>
</organism>
<dbReference type="PROSITE" id="PS50887">
    <property type="entry name" value="GGDEF"/>
    <property type="match status" value="1"/>
</dbReference>
<dbReference type="Proteomes" id="UP001221208">
    <property type="component" value="Unassembled WGS sequence"/>
</dbReference>
<dbReference type="CDD" id="cd01949">
    <property type="entry name" value="GGDEF"/>
    <property type="match status" value="1"/>
</dbReference>
<feature type="transmembrane region" description="Helical" evidence="1">
    <location>
        <begin position="293"/>
        <end position="313"/>
    </location>
</feature>
<dbReference type="InterPro" id="IPR052155">
    <property type="entry name" value="Biofilm_reg_signaling"/>
</dbReference>
<dbReference type="CDD" id="cd12914">
    <property type="entry name" value="PDC1_DGC_like"/>
    <property type="match status" value="1"/>
</dbReference>
<evidence type="ECO:0000313" key="5">
    <source>
        <dbReference type="EMBL" id="MDC8758479.1"/>
    </source>
</evidence>
<evidence type="ECO:0000256" key="1">
    <source>
        <dbReference type="SAM" id="Phobius"/>
    </source>
</evidence>
<keyword evidence="5" id="KW-0808">Transferase</keyword>
<proteinExistence type="predicted"/>
<dbReference type="SMART" id="SM00086">
    <property type="entry name" value="PAC"/>
    <property type="match status" value="3"/>
</dbReference>
<dbReference type="CDD" id="cd12915">
    <property type="entry name" value="PDC2_DGC_like"/>
    <property type="match status" value="1"/>
</dbReference>
<dbReference type="RefSeq" id="WP_273671157.1">
    <property type="nucleotide sequence ID" value="NZ_JAQQXR010000004.1"/>
</dbReference>
<dbReference type="SUPFAM" id="SSF55073">
    <property type="entry name" value="Nucleotide cyclase"/>
    <property type="match status" value="1"/>
</dbReference>
<dbReference type="EMBL" id="JAQQXR010000004">
    <property type="protein sequence ID" value="MDC8758479.1"/>
    <property type="molecule type" value="Genomic_DNA"/>
</dbReference>
<comment type="caution">
    <text evidence="5">The sequence shown here is derived from an EMBL/GenBank/DDBJ whole genome shotgun (WGS) entry which is preliminary data.</text>
</comment>
<dbReference type="Gene3D" id="3.30.450.20">
    <property type="entry name" value="PAS domain"/>
    <property type="match status" value="6"/>
</dbReference>
<dbReference type="SMART" id="SM00091">
    <property type="entry name" value="PAS"/>
    <property type="match status" value="4"/>
</dbReference>
<name>A0ABT5K0N0_9BURK</name>
<dbReference type="PANTHER" id="PTHR44757:SF2">
    <property type="entry name" value="BIOFILM ARCHITECTURE MAINTENANCE PROTEIN MBAA"/>
    <property type="match status" value="1"/>
</dbReference>
<dbReference type="InterPro" id="IPR000160">
    <property type="entry name" value="GGDEF_dom"/>
</dbReference>
<protein>
    <submittedName>
        <fullName evidence="5">Diguanylate cyclase</fullName>
        <ecNumber evidence="5">2.7.7.65</ecNumber>
    </submittedName>
</protein>
<keyword evidence="5" id="KW-0548">Nucleotidyltransferase</keyword>
<dbReference type="SUPFAM" id="SSF55785">
    <property type="entry name" value="PYP-like sensor domain (PAS domain)"/>
    <property type="match status" value="4"/>
</dbReference>
<evidence type="ECO:0000259" key="2">
    <source>
        <dbReference type="PROSITE" id="PS50112"/>
    </source>
</evidence>
<dbReference type="InterPro" id="IPR029787">
    <property type="entry name" value="Nucleotide_cyclase"/>
</dbReference>
<keyword evidence="6" id="KW-1185">Reference proteome</keyword>
<feature type="domain" description="PAS" evidence="2">
    <location>
        <begin position="460"/>
        <end position="510"/>
    </location>
</feature>
<keyword evidence="1" id="KW-1133">Transmembrane helix</keyword>
<dbReference type="EC" id="2.7.7.65" evidence="5"/>
<dbReference type="NCBIfam" id="TIGR00254">
    <property type="entry name" value="GGDEF"/>
    <property type="match status" value="1"/>
</dbReference>
<feature type="domain" description="PAS" evidence="2">
    <location>
        <begin position="591"/>
        <end position="661"/>
    </location>
</feature>
<dbReference type="Pfam" id="PF08447">
    <property type="entry name" value="PAS_3"/>
    <property type="match status" value="1"/>
</dbReference>
<dbReference type="NCBIfam" id="TIGR00229">
    <property type="entry name" value="sensory_box"/>
    <property type="match status" value="3"/>
</dbReference>
<dbReference type="PROSITE" id="PS50112">
    <property type="entry name" value="PAS"/>
    <property type="match status" value="3"/>
</dbReference>
<dbReference type="CDD" id="cd00130">
    <property type="entry name" value="PAS"/>
    <property type="match status" value="3"/>
</dbReference>
<sequence>MISPIRTVRRLLSRLYLLILLPAFALALLLALWSAAFYQVSQERAAALREAVAASQSLARTLADHTSFILRQTDHATQLFKLKFEESEGTLRLNEFTRPGGLLDSVLPSKLDPPIALIGADGAVIDSVNAFMPDDMTDSAFFKAHMASPSETPLFGTPVLEPRTQKWLIRTSRRLNDYRGRFAGVIVIMLEPSYFVDDYDRLNVDDAGALMLLTRDTGLTVGRVGERLIISDKLDFGAPAGAQHPPEQLAISEPFDQVARIYSYRETPRYPLLAVVGIAERVAMANFEQRRRLYFGAVAAATLLIAAFTGLLMRQQRRLRHSTRAASEAQSMLRAAAHGSLDAVFLLKAWRPAGPGRAVEDFLIADTNERGADMLGKPRADVLGQKACQLLPMLRQPSFFGEYLAVLESGQPREGEFEVRLASGAKRWLQHQIVAIDDGVAVTTRDISARKQDELETRNNRAFLQSLIEHLPVLVYVKSARPETFGQMVVWNQAAESVTGYAAAAVVGKSDSAAFAPDSGLRDDGADQRLLAQRSVVEVPDKPLRRPDGALRHLHTVSVPLFDQQGQTEYILCIGEDVSLRLRHEQTLRENQAELAAVTDASPLGLVRLGASRQCSYVNRTFESITGLAREAALGAGWLAAVHPDDQARMAAALERLERQHLPFQLTLRGLHRDGRVVWLAVKFAAILVGEAVAGYVGSFDDITVVREAEVALLESEARLRTIADTLPAMIAYVDAEQVYRFHNIAYEREFSRTGQHVLGQSVRDTVGEAHYRTLQPYIARVLRGETLSFEEDDESDGAERCTEVNYIPQYGENSDIVVGFHVMRQDITIQKREKQRLLKLTQVDALTGLTNRAGFLQKLSDAMQHCQESHSLMAVMYMDIDRFKPVNDTYGHSVGDALLRAFSARLTHTMRASDTIARLGGDEFTIIMEKIARPEDASVLAAKIVTAMQAPFDLDGIDVGISASIGLAYYRNEDLTPAALLKQADMLLYQAKQGGRNTYRAGALVA</sequence>
<feature type="domain" description="GGDEF" evidence="4">
    <location>
        <begin position="872"/>
        <end position="1005"/>
    </location>
</feature>
<gene>
    <name evidence="5" type="ORF">OIK44_12890</name>
</gene>
<dbReference type="PROSITE" id="PS50113">
    <property type="entry name" value="PAC"/>
    <property type="match status" value="2"/>
</dbReference>
<dbReference type="InterPro" id="IPR001610">
    <property type="entry name" value="PAC"/>
</dbReference>
<dbReference type="Gene3D" id="3.30.70.270">
    <property type="match status" value="1"/>
</dbReference>
<dbReference type="InterPro" id="IPR000700">
    <property type="entry name" value="PAS-assoc_C"/>
</dbReference>
<dbReference type="Pfam" id="PF00990">
    <property type="entry name" value="GGDEF"/>
    <property type="match status" value="1"/>
</dbReference>
<feature type="domain" description="PAC" evidence="3">
    <location>
        <begin position="538"/>
        <end position="590"/>
    </location>
</feature>
<dbReference type="Pfam" id="PF08448">
    <property type="entry name" value="PAS_4"/>
    <property type="match status" value="3"/>
</dbReference>
<dbReference type="InterPro" id="IPR013655">
    <property type="entry name" value="PAS_fold_3"/>
</dbReference>
<dbReference type="PANTHER" id="PTHR44757">
    <property type="entry name" value="DIGUANYLATE CYCLASE DGCP"/>
    <property type="match status" value="1"/>
</dbReference>
<dbReference type="InterPro" id="IPR035965">
    <property type="entry name" value="PAS-like_dom_sf"/>
</dbReference>
<dbReference type="InterPro" id="IPR043128">
    <property type="entry name" value="Rev_trsase/Diguanyl_cyclase"/>
</dbReference>
<reference evidence="5 6" key="1">
    <citation type="submission" date="2022-10" db="EMBL/GenBank/DDBJ databases">
        <title>Janthinobacterium sp. hw3 Genome sequencing.</title>
        <authorList>
            <person name="Park S."/>
        </authorList>
    </citation>
    <scope>NUCLEOTIDE SEQUENCE [LARGE SCALE GENOMIC DNA]</scope>
    <source>
        <strain evidence="6">hw3</strain>
    </source>
</reference>
<feature type="domain" description="PAC" evidence="3">
    <location>
        <begin position="664"/>
        <end position="715"/>
    </location>
</feature>